<keyword evidence="3" id="KW-1185">Reference proteome</keyword>
<evidence type="ECO:0000313" key="2">
    <source>
        <dbReference type="EMBL" id="KAF6810857.1"/>
    </source>
</evidence>
<dbReference type="EMBL" id="WIGN01000081">
    <property type="protein sequence ID" value="KAF6810857.1"/>
    <property type="molecule type" value="Genomic_DNA"/>
</dbReference>
<protein>
    <submittedName>
        <fullName evidence="2">Uncharacterized protein</fullName>
    </submittedName>
</protein>
<organism evidence="2 3">
    <name type="scientific">Colletotrichum sojae</name>
    <dbReference type="NCBI Taxonomy" id="2175907"/>
    <lineage>
        <taxon>Eukaryota</taxon>
        <taxon>Fungi</taxon>
        <taxon>Dikarya</taxon>
        <taxon>Ascomycota</taxon>
        <taxon>Pezizomycotina</taxon>
        <taxon>Sordariomycetes</taxon>
        <taxon>Hypocreomycetidae</taxon>
        <taxon>Glomerellales</taxon>
        <taxon>Glomerellaceae</taxon>
        <taxon>Colletotrichum</taxon>
        <taxon>Colletotrichum orchidearum species complex</taxon>
    </lineage>
</organism>
<name>A0A8H6MVT8_9PEZI</name>
<feature type="region of interest" description="Disordered" evidence="1">
    <location>
        <begin position="71"/>
        <end position="93"/>
    </location>
</feature>
<evidence type="ECO:0000313" key="3">
    <source>
        <dbReference type="Proteomes" id="UP000652219"/>
    </source>
</evidence>
<feature type="region of interest" description="Disordered" evidence="1">
    <location>
        <begin position="1"/>
        <end position="31"/>
    </location>
</feature>
<dbReference type="Proteomes" id="UP000652219">
    <property type="component" value="Unassembled WGS sequence"/>
</dbReference>
<sequence>MILAEPRACLTSRKKKPGADGSSSRRLSDQHYSIKVHGLAGTGNKTARHPAPASVPIGSITPGHGIHPTLSLRGSPGEGGTPGKITTGGAESRRCRRRLCPSRIREPTYTVHLGPWTFSGKHSQPCPHHGQTRRACEDDAGQLNICKIAQERGGARGLWRPGLPVRSPGCRAASYSPNTTTRWPQFTQ</sequence>
<gene>
    <name evidence="2" type="ORF">CSOJ01_06072</name>
</gene>
<reference evidence="2 3" key="1">
    <citation type="journal article" date="2020" name="Phytopathology">
        <title>Genome Sequence Resources of Colletotrichum truncatum, C. plurivorum, C. musicola, and C. sojae: Four Species Pathogenic to Soybean (Glycine max).</title>
        <authorList>
            <person name="Rogerio F."/>
            <person name="Boufleur T.R."/>
            <person name="Ciampi-Guillardi M."/>
            <person name="Sukno S.A."/>
            <person name="Thon M.R."/>
            <person name="Massola Junior N.S."/>
            <person name="Baroncelli R."/>
        </authorList>
    </citation>
    <scope>NUCLEOTIDE SEQUENCE [LARGE SCALE GENOMIC DNA]</scope>
    <source>
        <strain evidence="2 3">LFN0009</strain>
    </source>
</reference>
<dbReference type="AlphaFoldDB" id="A0A8H6MVT8"/>
<comment type="caution">
    <text evidence="2">The sequence shown here is derived from an EMBL/GenBank/DDBJ whole genome shotgun (WGS) entry which is preliminary data.</text>
</comment>
<accession>A0A8H6MVT8</accession>
<evidence type="ECO:0000256" key="1">
    <source>
        <dbReference type="SAM" id="MobiDB-lite"/>
    </source>
</evidence>
<proteinExistence type="predicted"/>